<protein>
    <submittedName>
        <fullName evidence="1">Uncharacterized protein</fullName>
    </submittedName>
</protein>
<evidence type="ECO:0000313" key="2">
    <source>
        <dbReference type="Proteomes" id="UP000004221"/>
    </source>
</evidence>
<sequence length="66" mass="7346">MSCAALQGRYAGYPNFPVRVQEERKRITAAKHAVTARTSSPIAFPVIELRCPSITLGFSDYRNQTC</sequence>
<evidence type="ECO:0000313" key="1">
    <source>
        <dbReference type="EMBL" id="CCF83094.1"/>
    </source>
</evidence>
<proteinExistence type="predicted"/>
<keyword evidence="2" id="KW-1185">Reference proteome</keyword>
<reference evidence="1 2" key="1">
    <citation type="journal article" date="2012" name="ISME J.">
        <title>Nitrification expanded: discovery, physiology and genomics of a nitrite-oxidizing bacterium from the phylum Chloroflexi.</title>
        <authorList>
            <person name="Sorokin D.Y."/>
            <person name="Lucker S."/>
            <person name="Vejmelkova D."/>
            <person name="Kostrikina N.A."/>
            <person name="Kleerebezem R."/>
            <person name="Rijpstra W.I."/>
            <person name="Damste J.S."/>
            <person name="Le Paslier D."/>
            <person name="Muyzer G."/>
            <person name="Wagner M."/>
            <person name="van Loosdrecht M.C."/>
            <person name="Daims H."/>
        </authorList>
    </citation>
    <scope>NUCLEOTIDE SEQUENCE [LARGE SCALE GENOMIC DNA]</scope>
    <source>
        <strain evidence="2">none</strain>
    </source>
</reference>
<dbReference type="AlphaFoldDB" id="I4EEI2"/>
<comment type="caution">
    <text evidence="1">The sequence shown here is derived from an EMBL/GenBank/DDBJ whole genome shotgun (WGS) entry which is preliminary data.</text>
</comment>
<accession>I4EEI2</accession>
<dbReference type="Proteomes" id="UP000004221">
    <property type="component" value="Unassembled WGS sequence"/>
</dbReference>
<organism evidence="1 2">
    <name type="scientific">Nitrolancea hollandica Lb</name>
    <dbReference type="NCBI Taxonomy" id="1129897"/>
    <lineage>
        <taxon>Bacteria</taxon>
        <taxon>Pseudomonadati</taxon>
        <taxon>Thermomicrobiota</taxon>
        <taxon>Thermomicrobia</taxon>
        <taxon>Sphaerobacterales</taxon>
        <taxon>Sphaerobacterineae</taxon>
        <taxon>Sphaerobacteraceae</taxon>
        <taxon>Nitrolancea</taxon>
    </lineage>
</organism>
<dbReference type="EMBL" id="CAGS01000094">
    <property type="protein sequence ID" value="CCF83094.1"/>
    <property type="molecule type" value="Genomic_DNA"/>
</dbReference>
<name>I4EEI2_9BACT</name>
<gene>
    <name evidence="1" type="ORF">NITHO_1830026</name>
</gene>